<name>A0A1F6D7H6_HANXR</name>
<evidence type="ECO:0000313" key="3">
    <source>
        <dbReference type="EMBL" id="OGG56952.1"/>
    </source>
</evidence>
<dbReference type="PANTHER" id="PTHR34580">
    <property type="match status" value="1"/>
</dbReference>
<dbReference type="Pfam" id="PF13384">
    <property type="entry name" value="HTH_23"/>
    <property type="match status" value="1"/>
</dbReference>
<dbReference type="Pfam" id="PF25583">
    <property type="entry name" value="WCX"/>
    <property type="match status" value="1"/>
</dbReference>
<dbReference type="AlphaFoldDB" id="A0A1F6D7H6"/>
<reference evidence="3 4" key="1">
    <citation type="journal article" date="2016" name="Nat. Commun.">
        <title>Thousands of microbial genomes shed light on interconnected biogeochemical processes in an aquifer system.</title>
        <authorList>
            <person name="Anantharaman K."/>
            <person name="Brown C.T."/>
            <person name="Hug L.A."/>
            <person name="Sharon I."/>
            <person name="Castelle C.J."/>
            <person name="Probst A.J."/>
            <person name="Thomas B.C."/>
            <person name="Singh A."/>
            <person name="Wilkins M.J."/>
            <person name="Karaoz U."/>
            <person name="Brodie E.L."/>
            <person name="Williams K.H."/>
            <person name="Hubbard S.S."/>
            <person name="Banfield J.F."/>
        </authorList>
    </citation>
    <scope>NUCLEOTIDE SEQUENCE [LARGE SCALE GENOMIC DNA]</scope>
    <source>
        <strain evidence="4">RIFCSPLOWO2_12_FULL_64_10</strain>
    </source>
</reference>
<dbReference type="Proteomes" id="UP000178606">
    <property type="component" value="Unassembled WGS sequence"/>
</dbReference>
<dbReference type="InterPro" id="IPR028349">
    <property type="entry name" value="PafC-like"/>
</dbReference>
<dbReference type="PIRSF" id="PIRSF016838">
    <property type="entry name" value="PafC"/>
    <property type="match status" value="1"/>
</dbReference>
<feature type="domain" description="WCX" evidence="2">
    <location>
        <begin position="243"/>
        <end position="319"/>
    </location>
</feature>
<feature type="domain" description="WYL" evidence="1">
    <location>
        <begin position="144"/>
        <end position="213"/>
    </location>
</feature>
<gene>
    <name evidence="3" type="ORF">A3F84_15575</name>
</gene>
<dbReference type="InterPro" id="IPR036390">
    <property type="entry name" value="WH_DNA-bd_sf"/>
</dbReference>
<dbReference type="PROSITE" id="PS52050">
    <property type="entry name" value="WYL"/>
    <property type="match status" value="1"/>
</dbReference>
<protein>
    <submittedName>
        <fullName evidence="3">Uncharacterized protein</fullName>
    </submittedName>
</protein>
<comment type="caution">
    <text evidence="3">The sequence shown here is derived from an EMBL/GenBank/DDBJ whole genome shotgun (WGS) entry which is preliminary data.</text>
</comment>
<dbReference type="Pfam" id="PF13280">
    <property type="entry name" value="WYL"/>
    <property type="match status" value="1"/>
</dbReference>
<organism evidence="3 4">
    <name type="scientific">Handelsmanbacteria sp. (strain RIFCSPLOWO2_12_FULL_64_10)</name>
    <dbReference type="NCBI Taxonomy" id="1817868"/>
    <lineage>
        <taxon>Bacteria</taxon>
        <taxon>Candidatus Handelsmaniibacteriota</taxon>
    </lineage>
</organism>
<evidence type="ECO:0000313" key="4">
    <source>
        <dbReference type="Proteomes" id="UP000178606"/>
    </source>
</evidence>
<proteinExistence type="predicted"/>
<dbReference type="SUPFAM" id="SSF46785">
    <property type="entry name" value="Winged helix' DNA-binding domain"/>
    <property type="match status" value="1"/>
</dbReference>
<evidence type="ECO:0000259" key="1">
    <source>
        <dbReference type="Pfam" id="PF13280"/>
    </source>
</evidence>
<sequence>MPAIDALTKTDRMMQLQLLLRRKPEGVRTSEVARLLGVSERTARRYMDQMTASGLLPAYQDKWTWKLVEGAKFDLLPVRLDLDEAMALYLAARLLSAHSDKHNPHAVSAMNKLASAMPQPIGEHIVRTAEATARRREHPVYLKALETLALAWAERRQVRMLYATPHAEEVTERVFDPYFIEPSAIGYSCYTIGYDHLRGGIREFKVERIARVDLLDTHYDIRQGFDPYAFLANAWGVMGGEEVTEVRLRFTARVAFRIRESDWPGVTGVEEHPDGTCTMTLRVNHTVEMMPWIRGWGPDCEVLEPEDLRQQIAEEMKEASAVYESERG</sequence>
<dbReference type="InterPro" id="IPR026881">
    <property type="entry name" value="WYL_dom"/>
</dbReference>
<evidence type="ECO:0000259" key="2">
    <source>
        <dbReference type="Pfam" id="PF25583"/>
    </source>
</evidence>
<dbReference type="EMBL" id="MFKF01000021">
    <property type="protein sequence ID" value="OGG56952.1"/>
    <property type="molecule type" value="Genomic_DNA"/>
</dbReference>
<dbReference type="PANTHER" id="PTHR34580:SF1">
    <property type="entry name" value="PROTEIN PAFC"/>
    <property type="match status" value="1"/>
</dbReference>
<accession>A0A1F6D7H6</accession>
<dbReference type="InterPro" id="IPR057727">
    <property type="entry name" value="WCX_dom"/>
</dbReference>
<dbReference type="InterPro" id="IPR051534">
    <property type="entry name" value="CBASS_pafABC_assoc_protein"/>
</dbReference>